<keyword evidence="2" id="KW-1185">Reference proteome</keyword>
<evidence type="ECO:0000313" key="2">
    <source>
        <dbReference type="Proteomes" id="UP000501240"/>
    </source>
</evidence>
<evidence type="ECO:0000313" key="1">
    <source>
        <dbReference type="EMBL" id="QKG24910.1"/>
    </source>
</evidence>
<organism evidence="1 2">
    <name type="scientific">Actinomadura verrucosospora</name>
    <dbReference type="NCBI Taxonomy" id="46165"/>
    <lineage>
        <taxon>Bacteria</taxon>
        <taxon>Bacillati</taxon>
        <taxon>Actinomycetota</taxon>
        <taxon>Actinomycetes</taxon>
        <taxon>Streptosporangiales</taxon>
        <taxon>Thermomonosporaceae</taxon>
        <taxon>Actinomadura</taxon>
    </lineage>
</organism>
<reference evidence="1 2" key="1">
    <citation type="submission" date="2020-05" db="EMBL/GenBank/DDBJ databases">
        <title>Actinomadura verrucosospora NRRL-B18236 (PFL_A860) Genome sequencing and assembly.</title>
        <authorList>
            <person name="Samborskyy M."/>
        </authorList>
    </citation>
    <scope>NUCLEOTIDE SEQUENCE [LARGE SCALE GENOMIC DNA]</scope>
    <source>
        <strain evidence="1 2">NRRL:B18236</strain>
    </source>
</reference>
<dbReference type="Proteomes" id="UP000501240">
    <property type="component" value="Chromosome"/>
</dbReference>
<accession>A0A7D3VXC4</accession>
<name>A0A7D3VXC4_ACTVE</name>
<proteinExistence type="predicted"/>
<dbReference type="AlphaFoldDB" id="A0A7D3VXC4"/>
<gene>
    <name evidence="1" type="ORF">ACTIVE_6561</name>
</gene>
<protein>
    <submittedName>
        <fullName evidence="1">Uncharacterized protein</fullName>
    </submittedName>
</protein>
<sequence length="40" mass="4364">MGDNPTGIEHRAEAVRQTLMGAHLVGRRSHGWLGQPKGEL</sequence>
<dbReference type="EMBL" id="CP053892">
    <property type="protein sequence ID" value="QKG24910.1"/>
    <property type="molecule type" value="Genomic_DNA"/>
</dbReference>